<dbReference type="Pfam" id="PF13807">
    <property type="entry name" value="GNVR"/>
    <property type="match status" value="1"/>
</dbReference>
<dbReference type="InterPro" id="IPR003856">
    <property type="entry name" value="LPS_length_determ_N"/>
</dbReference>
<organism evidence="10 11">
    <name type="scientific">Gracilibacillus marinus</name>
    <dbReference type="NCBI Taxonomy" id="630535"/>
    <lineage>
        <taxon>Bacteria</taxon>
        <taxon>Bacillati</taxon>
        <taxon>Bacillota</taxon>
        <taxon>Bacilli</taxon>
        <taxon>Bacillales</taxon>
        <taxon>Bacillaceae</taxon>
        <taxon>Gracilibacillus</taxon>
    </lineage>
</organism>
<evidence type="ECO:0000313" key="11">
    <source>
        <dbReference type="Proteomes" id="UP001595880"/>
    </source>
</evidence>
<dbReference type="Pfam" id="PF02706">
    <property type="entry name" value="Wzz"/>
    <property type="match status" value="1"/>
</dbReference>
<feature type="domain" description="Polysaccharide chain length determinant N-terminal" evidence="8">
    <location>
        <begin position="3"/>
        <end position="95"/>
    </location>
</feature>
<dbReference type="InterPro" id="IPR032807">
    <property type="entry name" value="GNVR"/>
</dbReference>
<evidence type="ECO:0000256" key="1">
    <source>
        <dbReference type="ARBA" id="ARBA00004651"/>
    </source>
</evidence>
<dbReference type="EMBL" id="JBHSDV010000001">
    <property type="protein sequence ID" value="MFC4386568.1"/>
    <property type="molecule type" value="Genomic_DNA"/>
</dbReference>
<evidence type="ECO:0000313" key="10">
    <source>
        <dbReference type="EMBL" id="MFC4386568.1"/>
    </source>
</evidence>
<proteinExistence type="inferred from homology"/>
<feature type="transmembrane region" description="Helical" evidence="7">
    <location>
        <begin position="20"/>
        <end position="40"/>
    </location>
</feature>
<comment type="similarity">
    <text evidence="2">Belongs to the CpsC/CapA family.</text>
</comment>
<sequence length="257" mass="27838">MEETISLKEIFAVLKKRLGLIIAITVVAAGISAIISFFVITPTYQSNAQFIVNQDTNAESSTVDINQIRSNVEIINTYNQIIVSRRILDQVVEELDLPYSSGTLASQVAVSSQQNSQVVNLTVTNEDPYLAADIANKTIEVFQEEVPVLLNVNNVSVLAEAVTGANPSPVNPKPMLNIAIAIVVGLMAGVGLAFLLEYLDNTIKTEQDIEDKLGLPILGVVAHVTDEEMSRAHISRAQVSNVKRERGNINGAKKKTV</sequence>
<dbReference type="RefSeq" id="WP_390195275.1">
    <property type="nucleotide sequence ID" value="NZ_JBHSDV010000001.1"/>
</dbReference>
<protein>
    <submittedName>
        <fullName evidence="10">YveK family protein</fullName>
    </submittedName>
</protein>
<keyword evidence="5 7" id="KW-1133">Transmembrane helix</keyword>
<evidence type="ECO:0000256" key="4">
    <source>
        <dbReference type="ARBA" id="ARBA00022692"/>
    </source>
</evidence>
<keyword evidence="3" id="KW-1003">Cell membrane</keyword>
<keyword evidence="4 7" id="KW-0812">Transmembrane</keyword>
<comment type="subcellular location">
    <subcellularLocation>
        <location evidence="1">Cell membrane</location>
        <topology evidence="1">Multi-pass membrane protein</topology>
    </subcellularLocation>
</comment>
<dbReference type="Proteomes" id="UP001595880">
    <property type="component" value="Unassembled WGS sequence"/>
</dbReference>
<dbReference type="PANTHER" id="PTHR32309:SF13">
    <property type="entry name" value="FERRIC ENTEROBACTIN TRANSPORT PROTEIN FEPE"/>
    <property type="match status" value="1"/>
</dbReference>
<feature type="domain" description="Tyrosine-protein kinase G-rich" evidence="9">
    <location>
        <begin position="150"/>
        <end position="195"/>
    </location>
</feature>
<evidence type="ECO:0000256" key="6">
    <source>
        <dbReference type="ARBA" id="ARBA00023136"/>
    </source>
</evidence>
<evidence type="ECO:0000256" key="5">
    <source>
        <dbReference type="ARBA" id="ARBA00022989"/>
    </source>
</evidence>
<accession>A0ABV8VTR7</accession>
<reference evidence="11" key="1">
    <citation type="journal article" date="2019" name="Int. J. Syst. Evol. Microbiol.">
        <title>The Global Catalogue of Microorganisms (GCM) 10K type strain sequencing project: providing services to taxonomists for standard genome sequencing and annotation.</title>
        <authorList>
            <consortium name="The Broad Institute Genomics Platform"/>
            <consortium name="The Broad Institute Genome Sequencing Center for Infectious Disease"/>
            <person name="Wu L."/>
            <person name="Ma J."/>
        </authorList>
    </citation>
    <scope>NUCLEOTIDE SEQUENCE [LARGE SCALE GENOMIC DNA]</scope>
    <source>
        <strain evidence="11">KACC 14058</strain>
    </source>
</reference>
<evidence type="ECO:0000256" key="2">
    <source>
        <dbReference type="ARBA" id="ARBA00006683"/>
    </source>
</evidence>
<gene>
    <name evidence="10" type="ORF">ACFOZ1_01965</name>
</gene>
<keyword evidence="11" id="KW-1185">Reference proteome</keyword>
<evidence type="ECO:0000256" key="3">
    <source>
        <dbReference type="ARBA" id="ARBA00022475"/>
    </source>
</evidence>
<comment type="caution">
    <text evidence="10">The sequence shown here is derived from an EMBL/GenBank/DDBJ whole genome shotgun (WGS) entry which is preliminary data.</text>
</comment>
<feature type="transmembrane region" description="Helical" evidence="7">
    <location>
        <begin position="175"/>
        <end position="196"/>
    </location>
</feature>
<keyword evidence="6 7" id="KW-0472">Membrane</keyword>
<evidence type="ECO:0000259" key="8">
    <source>
        <dbReference type="Pfam" id="PF02706"/>
    </source>
</evidence>
<evidence type="ECO:0000256" key="7">
    <source>
        <dbReference type="SAM" id="Phobius"/>
    </source>
</evidence>
<dbReference type="PANTHER" id="PTHR32309">
    <property type="entry name" value="TYROSINE-PROTEIN KINASE"/>
    <property type="match status" value="1"/>
</dbReference>
<dbReference type="InterPro" id="IPR050445">
    <property type="entry name" value="Bact_polysacc_biosynth/exp"/>
</dbReference>
<evidence type="ECO:0000259" key="9">
    <source>
        <dbReference type="Pfam" id="PF13807"/>
    </source>
</evidence>
<name>A0ABV8VTR7_9BACI</name>